<dbReference type="AlphaFoldDB" id="A0A9P7YIU7"/>
<proteinExistence type="predicted"/>
<name>A0A9P7YIU7_9HELO</name>
<keyword evidence="2" id="KW-1185">Reference proteome</keyword>
<evidence type="ECO:0000313" key="2">
    <source>
        <dbReference type="Proteomes" id="UP000824998"/>
    </source>
</evidence>
<organism evidence="1 2">
    <name type="scientific">Amylocarpus encephaloides</name>
    <dbReference type="NCBI Taxonomy" id="45428"/>
    <lineage>
        <taxon>Eukaryota</taxon>
        <taxon>Fungi</taxon>
        <taxon>Dikarya</taxon>
        <taxon>Ascomycota</taxon>
        <taxon>Pezizomycotina</taxon>
        <taxon>Leotiomycetes</taxon>
        <taxon>Helotiales</taxon>
        <taxon>Helotiales incertae sedis</taxon>
        <taxon>Amylocarpus</taxon>
    </lineage>
</organism>
<reference evidence="1" key="1">
    <citation type="journal article" date="2021" name="IMA Fungus">
        <title>Genomic characterization of three marine fungi, including Emericellopsis atlantica sp. nov. with signatures of a generalist lifestyle and marine biomass degradation.</title>
        <authorList>
            <person name="Hagestad O.C."/>
            <person name="Hou L."/>
            <person name="Andersen J.H."/>
            <person name="Hansen E.H."/>
            <person name="Altermark B."/>
            <person name="Li C."/>
            <person name="Kuhnert E."/>
            <person name="Cox R.J."/>
            <person name="Crous P.W."/>
            <person name="Spatafora J.W."/>
            <person name="Lail K."/>
            <person name="Amirebrahimi M."/>
            <person name="Lipzen A."/>
            <person name="Pangilinan J."/>
            <person name="Andreopoulos W."/>
            <person name="Hayes R.D."/>
            <person name="Ng V."/>
            <person name="Grigoriev I.V."/>
            <person name="Jackson S.A."/>
            <person name="Sutton T.D.S."/>
            <person name="Dobson A.D.W."/>
            <person name="Rama T."/>
        </authorList>
    </citation>
    <scope>NUCLEOTIDE SEQUENCE</scope>
    <source>
        <strain evidence="1">TRa018bII</strain>
    </source>
</reference>
<protein>
    <submittedName>
        <fullName evidence="1">Uncharacterized protein</fullName>
    </submittedName>
</protein>
<gene>
    <name evidence="1" type="ORF">BJ875DRAFT_34212</name>
</gene>
<sequence length="210" mass="23919">MDHLFVDSHILPRRHGWSWSWGGVTRETSRRHHHHPPIHPPCPTSTAALSPSPGFSSTLPFRPGERFQEDFIRVLHLLSGWQAVEGVLVSSSPMDRKATTRHPRSVGPSVALACSQPCIQGEMRDVGDLHPSSARRIWYPWGMVEAGDRRGSKIRQCSFWSWSKQQAMWEGQSENLQSPILVSSHGLEIRRVFSSSRRIISSKRKSFVYY</sequence>
<dbReference type="Proteomes" id="UP000824998">
    <property type="component" value="Unassembled WGS sequence"/>
</dbReference>
<accession>A0A9P7YIU7</accession>
<comment type="caution">
    <text evidence="1">The sequence shown here is derived from an EMBL/GenBank/DDBJ whole genome shotgun (WGS) entry which is preliminary data.</text>
</comment>
<dbReference type="EMBL" id="MU251485">
    <property type="protein sequence ID" value="KAG9233823.1"/>
    <property type="molecule type" value="Genomic_DNA"/>
</dbReference>
<evidence type="ECO:0000313" key="1">
    <source>
        <dbReference type="EMBL" id="KAG9233823.1"/>
    </source>
</evidence>